<dbReference type="EMBL" id="CAJVPW010037752">
    <property type="protein sequence ID" value="CAG8740622.1"/>
    <property type="molecule type" value="Genomic_DNA"/>
</dbReference>
<evidence type="ECO:0000313" key="2">
    <source>
        <dbReference type="Proteomes" id="UP000789366"/>
    </source>
</evidence>
<reference evidence="1" key="1">
    <citation type="submission" date="2021-06" db="EMBL/GenBank/DDBJ databases">
        <authorList>
            <person name="Kallberg Y."/>
            <person name="Tangrot J."/>
            <person name="Rosling A."/>
        </authorList>
    </citation>
    <scope>NUCLEOTIDE SEQUENCE</scope>
    <source>
        <strain evidence="1">28 12/20/2015</strain>
    </source>
</reference>
<gene>
    <name evidence="1" type="ORF">SPELUC_LOCUS13773</name>
</gene>
<name>A0ACA9Q7A7_9GLOM</name>
<feature type="non-terminal residue" evidence="1">
    <location>
        <position position="1"/>
    </location>
</feature>
<organism evidence="1 2">
    <name type="scientific">Cetraspora pellucida</name>
    <dbReference type="NCBI Taxonomy" id="1433469"/>
    <lineage>
        <taxon>Eukaryota</taxon>
        <taxon>Fungi</taxon>
        <taxon>Fungi incertae sedis</taxon>
        <taxon>Mucoromycota</taxon>
        <taxon>Glomeromycotina</taxon>
        <taxon>Glomeromycetes</taxon>
        <taxon>Diversisporales</taxon>
        <taxon>Gigasporaceae</taxon>
        <taxon>Cetraspora</taxon>
    </lineage>
</organism>
<evidence type="ECO:0000313" key="1">
    <source>
        <dbReference type="EMBL" id="CAG8740622.1"/>
    </source>
</evidence>
<sequence>VDIQPLVRMKELLKKSLTKLENEELDELGQMGAIQAFENTARKFSDLDICYQEEIPLNVISHIRAELEESGTGKSTIACLLVEYFDYKKQKVQLVDTDPIQTSQTWANNCREEAQTDLILVPFRPHYADLQTTITWFTSLKPSWQSKIIFIPNHWQNTKEQREGLEQLKKIIQEEGQGKITNPLANRPALYGTLLNGSKDNFFQQPNLPGEI</sequence>
<proteinExistence type="predicted"/>
<accession>A0ACA9Q7A7</accession>
<dbReference type="Proteomes" id="UP000789366">
    <property type="component" value="Unassembled WGS sequence"/>
</dbReference>
<keyword evidence="2" id="KW-1185">Reference proteome</keyword>
<protein>
    <submittedName>
        <fullName evidence="1">15156_t:CDS:1</fullName>
    </submittedName>
</protein>
<comment type="caution">
    <text evidence="1">The sequence shown here is derived from an EMBL/GenBank/DDBJ whole genome shotgun (WGS) entry which is preliminary data.</text>
</comment>